<dbReference type="EMBL" id="GGEC01075145">
    <property type="protein sequence ID" value="MBX55629.1"/>
    <property type="molecule type" value="Transcribed_RNA"/>
</dbReference>
<accession>A0A2P2PLX7</accession>
<evidence type="ECO:0000313" key="1">
    <source>
        <dbReference type="EMBL" id="MBX55629.1"/>
    </source>
</evidence>
<reference evidence="1" key="1">
    <citation type="submission" date="2018-02" db="EMBL/GenBank/DDBJ databases">
        <title>Rhizophora mucronata_Transcriptome.</title>
        <authorList>
            <person name="Meera S.P."/>
            <person name="Sreeshan A."/>
            <person name="Augustine A."/>
        </authorList>
    </citation>
    <scope>NUCLEOTIDE SEQUENCE</scope>
    <source>
        <tissue evidence="1">Leaf</tissue>
    </source>
</reference>
<proteinExistence type="predicted"/>
<organism evidence="1">
    <name type="scientific">Rhizophora mucronata</name>
    <name type="common">Asiatic mangrove</name>
    <dbReference type="NCBI Taxonomy" id="61149"/>
    <lineage>
        <taxon>Eukaryota</taxon>
        <taxon>Viridiplantae</taxon>
        <taxon>Streptophyta</taxon>
        <taxon>Embryophyta</taxon>
        <taxon>Tracheophyta</taxon>
        <taxon>Spermatophyta</taxon>
        <taxon>Magnoliopsida</taxon>
        <taxon>eudicotyledons</taxon>
        <taxon>Gunneridae</taxon>
        <taxon>Pentapetalae</taxon>
        <taxon>rosids</taxon>
        <taxon>fabids</taxon>
        <taxon>Malpighiales</taxon>
        <taxon>Rhizophoraceae</taxon>
        <taxon>Rhizophora</taxon>
    </lineage>
</organism>
<name>A0A2P2PLX7_RHIMU</name>
<dbReference type="AlphaFoldDB" id="A0A2P2PLX7"/>
<sequence length="84" mass="9902">MLRSEILQRSSKFQIMAKKSCDFPLPFFFFLLLLAQKSFNKPENEANQGKCSQNFNMLQVYWHQICLNSPVKAKTRISPFGHRF</sequence>
<protein>
    <submittedName>
        <fullName evidence="1">Uncharacterized protein</fullName>
    </submittedName>
</protein>